<keyword evidence="2" id="KW-1185">Reference proteome</keyword>
<proteinExistence type="predicted"/>
<name>A0A4Y2K0J9_ARAVE</name>
<dbReference type="EMBL" id="BGPR01112701">
    <property type="protein sequence ID" value="GBM95854.1"/>
    <property type="molecule type" value="Genomic_DNA"/>
</dbReference>
<protein>
    <submittedName>
        <fullName evidence="1">Uncharacterized protein</fullName>
    </submittedName>
</protein>
<feature type="non-terminal residue" evidence="1">
    <location>
        <position position="59"/>
    </location>
</feature>
<accession>A0A4Y2K0J9</accession>
<gene>
    <name evidence="1" type="ORF">AVEN_235792_1</name>
</gene>
<reference evidence="1 2" key="1">
    <citation type="journal article" date="2019" name="Sci. Rep.">
        <title>Orb-weaving spider Araneus ventricosus genome elucidates the spidroin gene catalogue.</title>
        <authorList>
            <person name="Kono N."/>
            <person name="Nakamura H."/>
            <person name="Ohtoshi R."/>
            <person name="Moran D.A.P."/>
            <person name="Shinohara A."/>
            <person name="Yoshida Y."/>
            <person name="Fujiwara M."/>
            <person name="Mori M."/>
            <person name="Tomita M."/>
            <person name="Arakawa K."/>
        </authorList>
    </citation>
    <scope>NUCLEOTIDE SEQUENCE [LARGE SCALE GENOMIC DNA]</scope>
</reference>
<comment type="caution">
    <text evidence="1">The sequence shown here is derived from an EMBL/GenBank/DDBJ whole genome shotgun (WGS) entry which is preliminary data.</text>
</comment>
<dbReference type="AlphaFoldDB" id="A0A4Y2K0J9"/>
<organism evidence="1 2">
    <name type="scientific">Araneus ventricosus</name>
    <name type="common">Orbweaver spider</name>
    <name type="synonym">Epeira ventricosa</name>
    <dbReference type="NCBI Taxonomy" id="182803"/>
    <lineage>
        <taxon>Eukaryota</taxon>
        <taxon>Metazoa</taxon>
        <taxon>Ecdysozoa</taxon>
        <taxon>Arthropoda</taxon>
        <taxon>Chelicerata</taxon>
        <taxon>Arachnida</taxon>
        <taxon>Araneae</taxon>
        <taxon>Araneomorphae</taxon>
        <taxon>Entelegynae</taxon>
        <taxon>Araneoidea</taxon>
        <taxon>Araneidae</taxon>
        <taxon>Araneus</taxon>
    </lineage>
</organism>
<dbReference type="Proteomes" id="UP000499080">
    <property type="component" value="Unassembled WGS sequence"/>
</dbReference>
<evidence type="ECO:0000313" key="1">
    <source>
        <dbReference type="EMBL" id="GBM95854.1"/>
    </source>
</evidence>
<evidence type="ECO:0000313" key="2">
    <source>
        <dbReference type="Proteomes" id="UP000499080"/>
    </source>
</evidence>
<sequence>MPLEAFEEYKHKVLNDLYGHNFKTIDETRNKDIKTQIEDLQREFVIVYVVKVPNNYAII</sequence>